<proteinExistence type="predicted"/>
<sequence length="84" mass="9600">MEMSKKLSKPELEKEEMVKMYPDAEGFDTKPPWLNKEKPGSVIPKKRKTVMKMVFERLAQFFSSSVASCCVNNGEATPIHPHML</sequence>
<dbReference type="Proteomes" id="UP000737018">
    <property type="component" value="Unassembled WGS sequence"/>
</dbReference>
<dbReference type="EMBL" id="JRKL02001640">
    <property type="protein sequence ID" value="KAF3962884.1"/>
    <property type="molecule type" value="Genomic_DNA"/>
</dbReference>
<accession>A0A8J4REE1</accession>
<name>A0A8J4REE1_9ROSI</name>
<dbReference type="OrthoDB" id="10341874at2759"/>
<dbReference type="AlphaFoldDB" id="A0A8J4REE1"/>
<keyword evidence="2" id="KW-1185">Reference proteome</keyword>
<evidence type="ECO:0000313" key="1">
    <source>
        <dbReference type="EMBL" id="KAF3962884.1"/>
    </source>
</evidence>
<gene>
    <name evidence="1" type="ORF">CMV_012657</name>
</gene>
<protein>
    <submittedName>
        <fullName evidence="1">Uncharacterized protein</fullName>
    </submittedName>
</protein>
<comment type="caution">
    <text evidence="1">The sequence shown here is derived from an EMBL/GenBank/DDBJ whole genome shotgun (WGS) entry which is preliminary data.</text>
</comment>
<evidence type="ECO:0000313" key="2">
    <source>
        <dbReference type="Proteomes" id="UP000737018"/>
    </source>
</evidence>
<reference evidence="1" key="1">
    <citation type="submission" date="2020-03" db="EMBL/GenBank/DDBJ databases">
        <title>Castanea mollissima Vanexum genome sequencing.</title>
        <authorList>
            <person name="Staton M."/>
        </authorList>
    </citation>
    <scope>NUCLEOTIDE SEQUENCE</scope>
    <source>
        <tissue evidence="1">Leaf</tissue>
    </source>
</reference>
<organism evidence="1 2">
    <name type="scientific">Castanea mollissima</name>
    <name type="common">Chinese chestnut</name>
    <dbReference type="NCBI Taxonomy" id="60419"/>
    <lineage>
        <taxon>Eukaryota</taxon>
        <taxon>Viridiplantae</taxon>
        <taxon>Streptophyta</taxon>
        <taxon>Embryophyta</taxon>
        <taxon>Tracheophyta</taxon>
        <taxon>Spermatophyta</taxon>
        <taxon>Magnoliopsida</taxon>
        <taxon>eudicotyledons</taxon>
        <taxon>Gunneridae</taxon>
        <taxon>Pentapetalae</taxon>
        <taxon>rosids</taxon>
        <taxon>fabids</taxon>
        <taxon>Fagales</taxon>
        <taxon>Fagaceae</taxon>
        <taxon>Castanea</taxon>
    </lineage>
</organism>